<protein>
    <submittedName>
        <fullName evidence="4">Flavo protein WrbA</fullName>
    </submittedName>
</protein>
<evidence type="ECO:0000256" key="2">
    <source>
        <dbReference type="SAM" id="MobiDB-lite"/>
    </source>
</evidence>
<dbReference type="Proteomes" id="UP000242146">
    <property type="component" value="Unassembled WGS sequence"/>
</dbReference>
<dbReference type="GO" id="GO:0010181">
    <property type="term" value="F:FMN binding"/>
    <property type="evidence" value="ECO:0007669"/>
    <property type="project" value="InterPro"/>
</dbReference>
<sequence length="353" mass="36156">MSTKPKVYIIIYSLYKHVYQLAENIAQGVNANGCEATVFQCEETLPDSVLEKMHVSERLDLPTITAEELANADGILFGMPTRFGLFPSQMKALLDATGKLWAQGSLGQKFVGTFFCSASQHGGQETTAWNAITYFSHHGMLYVPFGFASKHMNNSTKVIGGSAYGAGTIANGDGSRQPIPEELEIAQQQGQTFAKICLTYHRGKMAIASSLDPSKAVDTEDGAADATGTDASTADKDAIGSETGATEANTGTADTGATGASDNGPVAAVAAAVGAGVAGAGAAVASATSGTNKATADYQPDGIGPTDTSGMTGMDAPVASGGTAAAIADAPAEVPKKKSRGMWFCCGRADDLD</sequence>
<dbReference type="InterPro" id="IPR008254">
    <property type="entry name" value="Flavodoxin/NO_synth"/>
</dbReference>
<name>A0A1X2G6A1_9FUNG</name>
<feature type="region of interest" description="Disordered" evidence="2">
    <location>
        <begin position="212"/>
        <end position="260"/>
    </location>
</feature>
<dbReference type="AlphaFoldDB" id="A0A1X2G6A1"/>
<dbReference type="GO" id="GO:0016020">
    <property type="term" value="C:membrane"/>
    <property type="evidence" value="ECO:0007669"/>
    <property type="project" value="TreeGrafter"/>
</dbReference>
<gene>
    <name evidence="4" type="ORF">DM01DRAFT_1155569</name>
</gene>
<dbReference type="PROSITE" id="PS50902">
    <property type="entry name" value="FLAVODOXIN_LIKE"/>
    <property type="match status" value="1"/>
</dbReference>
<dbReference type="EMBL" id="MCGT01000039">
    <property type="protein sequence ID" value="ORX46116.1"/>
    <property type="molecule type" value="Genomic_DNA"/>
</dbReference>
<dbReference type="Gene3D" id="3.40.50.360">
    <property type="match status" value="1"/>
</dbReference>
<dbReference type="Pfam" id="PF03358">
    <property type="entry name" value="FMN_red"/>
    <property type="match status" value="1"/>
</dbReference>
<comment type="similarity">
    <text evidence="1">Belongs to the WrbA family.</text>
</comment>
<feature type="domain" description="Flavodoxin-like" evidence="3">
    <location>
        <begin position="7"/>
        <end position="193"/>
    </location>
</feature>
<dbReference type="SUPFAM" id="SSF52218">
    <property type="entry name" value="Flavoproteins"/>
    <property type="match status" value="1"/>
</dbReference>
<keyword evidence="5" id="KW-1185">Reference proteome</keyword>
<evidence type="ECO:0000313" key="4">
    <source>
        <dbReference type="EMBL" id="ORX46116.1"/>
    </source>
</evidence>
<dbReference type="PANTHER" id="PTHR30546:SF23">
    <property type="entry name" value="FLAVOPROTEIN-LIKE PROTEIN YCP4-RELATED"/>
    <property type="match status" value="1"/>
</dbReference>
<proteinExistence type="inferred from homology"/>
<dbReference type="InterPro" id="IPR029039">
    <property type="entry name" value="Flavoprotein-like_sf"/>
</dbReference>
<feature type="compositionally biased region" description="Low complexity" evidence="2">
    <location>
        <begin position="240"/>
        <end position="260"/>
    </location>
</feature>
<dbReference type="STRING" id="101127.A0A1X2G6A1"/>
<evidence type="ECO:0000256" key="1">
    <source>
        <dbReference type="ARBA" id="ARBA00006961"/>
    </source>
</evidence>
<accession>A0A1X2G6A1</accession>
<dbReference type="PANTHER" id="PTHR30546">
    <property type="entry name" value="FLAVODOXIN-RELATED PROTEIN WRBA-RELATED"/>
    <property type="match status" value="1"/>
</dbReference>
<organism evidence="4 5">
    <name type="scientific">Hesseltinella vesiculosa</name>
    <dbReference type="NCBI Taxonomy" id="101127"/>
    <lineage>
        <taxon>Eukaryota</taxon>
        <taxon>Fungi</taxon>
        <taxon>Fungi incertae sedis</taxon>
        <taxon>Mucoromycota</taxon>
        <taxon>Mucoromycotina</taxon>
        <taxon>Mucoromycetes</taxon>
        <taxon>Mucorales</taxon>
        <taxon>Cunninghamellaceae</taxon>
        <taxon>Hesseltinella</taxon>
    </lineage>
</organism>
<evidence type="ECO:0000259" key="3">
    <source>
        <dbReference type="PROSITE" id="PS50902"/>
    </source>
</evidence>
<dbReference type="OrthoDB" id="504689at2759"/>
<dbReference type="NCBIfam" id="TIGR01755">
    <property type="entry name" value="flav_wrbA"/>
    <property type="match status" value="1"/>
</dbReference>
<comment type="caution">
    <text evidence="4">The sequence shown here is derived from an EMBL/GenBank/DDBJ whole genome shotgun (WGS) entry which is preliminary data.</text>
</comment>
<dbReference type="GO" id="GO:0003955">
    <property type="term" value="F:NAD(P)H dehydrogenase (quinone) activity"/>
    <property type="evidence" value="ECO:0007669"/>
    <property type="project" value="InterPro"/>
</dbReference>
<evidence type="ECO:0000313" key="5">
    <source>
        <dbReference type="Proteomes" id="UP000242146"/>
    </source>
</evidence>
<dbReference type="FunFam" id="3.40.50.360:FF:000001">
    <property type="entry name" value="NAD(P)H dehydrogenase (Quinone) FQR1-like"/>
    <property type="match status" value="1"/>
</dbReference>
<dbReference type="InterPro" id="IPR010089">
    <property type="entry name" value="Flavoprotein_WrbA-like"/>
</dbReference>
<dbReference type="NCBIfam" id="NF002999">
    <property type="entry name" value="PRK03767.1"/>
    <property type="match status" value="1"/>
</dbReference>
<reference evidence="4 5" key="1">
    <citation type="submission" date="2016-07" db="EMBL/GenBank/DDBJ databases">
        <title>Pervasive Adenine N6-methylation of Active Genes in Fungi.</title>
        <authorList>
            <consortium name="DOE Joint Genome Institute"/>
            <person name="Mondo S.J."/>
            <person name="Dannebaum R.O."/>
            <person name="Kuo R.C."/>
            <person name="Labutti K."/>
            <person name="Haridas S."/>
            <person name="Kuo A."/>
            <person name="Salamov A."/>
            <person name="Ahrendt S.R."/>
            <person name="Lipzen A."/>
            <person name="Sullivan W."/>
            <person name="Andreopoulos W.B."/>
            <person name="Clum A."/>
            <person name="Lindquist E."/>
            <person name="Daum C."/>
            <person name="Ramamoorthy G.K."/>
            <person name="Gryganskyi A."/>
            <person name="Culley D."/>
            <person name="Magnuson J.K."/>
            <person name="James T.Y."/>
            <person name="O'Malley M.A."/>
            <person name="Stajich J.E."/>
            <person name="Spatafora J.W."/>
            <person name="Visel A."/>
            <person name="Grigoriev I.V."/>
        </authorList>
    </citation>
    <scope>NUCLEOTIDE SEQUENCE [LARGE SCALE GENOMIC DNA]</scope>
    <source>
        <strain evidence="4 5">NRRL 3301</strain>
    </source>
</reference>
<dbReference type="InterPro" id="IPR005025">
    <property type="entry name" value="FMN_Rdtase-like_dom"/>
</dbReference>